<dbReference type="Gene3D" id="3.40.50.2000">
    <property type="entry name" value="Glycogen Phosphorylase B"/>
    <property type="match status" value="1"/>
</dbReference>
<feature type="repeat" description="TPR" evidence="8">
    <location>
        <begin position="366"/>
        <end position="399"/>
    </location>
</feature>
<dbReference type="AlphaFoldDB" id="A0A4R6VKS0"/>
<protein>
    <recommendedName>
        <fullName evidence="3">protein O-GlcNAc transferase</fullName>
        <ecNumber evidence="3">2.4.1.255</ecNumber>
    </recommendedName>
</protein>
<accession>A0A4R6VKS0</accession>
<dbReference type="Gene3D" id="3.40.50.11380">
    <property type="match status" value="1"/>
</dbReference>
<dbReference type="Gene3D" id="1.25.40.10">
    <property type="entry name" value="Tetratricopeptide repeat domain"/>
    <property type="match status" value="4"/>
</dbReference>
<evidence type="ECO:0000256" key="3">
    <source>
        <dbReference type="ARBA" id="ARBA00011970"/>
    </source>
</evidence>
<dbReference type="Pfam" id="PF00515">
    <property type="entry name" value="TPR_1"/>
    <property type="match status" value="1"/>
</dbReference>
<feature type="repeat" description="TPR" evidence="8">
    <location>
        <begin position="128"/>
        <end position="161"/>
    </location>
</feature>
<dbReference type="InterPro" id="IPR011990">
    <property type="entry name" value="TPR-like_helical_dom_sf"/>
</dbReference>
<feature type="repeat" description="TPR" evidence="8">
    <location>
        <begin position="332"/>
        <end position="365"/>
    </location>
</feature>
<comment type="caution">
    <text evidence="11">The sequence shown here is derived from an EMBL/GenBank/DDBJ whole genome shotgun (WGS) entry which is preliminary data.</text>
</comment>
<dbReference type="OrthoDB" id="146908at2"/>
<evidence type="ECO:0000256" key="6">
    <source>
        <dbReference type="ARBA" id="ARBA00022737"/>
    </source>
</evidence>
<dbReference type="InterPro" id="IPR051939">
    <property type="entry name" value="Glycosyltr_41/O-GlcNAc_trsf"/>
</dbReference>
<dbReference type="Proteomes" id="UP000295391">
    <property type="component" value="Unassembled WGS sequence"/>
</dbReference>
<evidence type="ECO:0000256" key="8">
    <source>
        <dbReference type="PROSITE-ProRule" id="PRU00339"/>
    </source>
</evidence>
<evidence type="ECO:0000313" key="11">
    <source>
        <dbReference type="EMBL" id="TDQ64075.1"/>
    </source>
</evidence>
<feature type="repeat" description="TPR" evidence="8">
    <location>
        <begin position="26"/>
        <end position="59"/>
    </location>
</feature>
<dbReference type="RefSeq" id="WP_133572704.1">
    <property type="nucleotide sequence ID" value="NZ_SNYR01000002.1"/>
</dbReference>
<evidence type="ECO:0000256" key="5">
    <source>
        <dbReference type="ARBA" id="ARBA00022679"/>
    </source>
</evidence>
<feature type="domain" description="O-GlcNAc transferase C-terminal" evidence="10">
    <location>
        <begin position="621"/>
        <end position="794"/>
    </location>
</feature>
<sequence length="812" mass="91597">MNRSERRRQEKLAQKQQNTGTGQGPINDLLAQGVAHHQKGELPQAEAKYQAILKINPQHGDANHLMGLLAKQVGKFDIAKQLIEKALLANPNHPQYLNNMGAVLKDLGDLESAKTHHELAIKANPQFAQAYNSLGIVEKALERFDEARSAFEKALELQPQFPEALSNFGNLYVELGEPERGLNYIDLALKLAPKFLDGQFNRAHALQQQGRIDEAQTQYKALIEMSPKFAPAYRNLGLLHKDNGQLGIAVELLQKAAELEPQNPDHYYNLGLALAEAGDYTDALACFEGAYTLNPEHAHAFNDHGNALFAMGRSKEASTSYAKALELAPNSAGMHNNAGNAFLRRGMLEAARSEFERALELRPDHASAHNNMGVLHQEYGEFAEAQFHYEQAIAAKPRYAEAFSNMLFTMNYDPGKSGEEIFEWYKKYNEVFAEPLQHMQQPHANSKDPKRRLRVGYVCSTFYKHSTHHFLLPLFEHAMRDEFEIYAYADLNKSDEFTAQYKSHCDHWITTNELSDHALAERIRDDQIDILIDISGHAKGNRLPTFAEKPAPVSLHWLDFGYTTGMDAIDYYLGDPLVTPEHDDHLFGEGAVWRMEGPSFVYRPGPGMGDVSPLPAKENGFVTFCSLSRTVRLNDKTLRVWAEILKQVEGSKLRLDSRNFEDAQMCNLIAEKFAKFGIERDRLIMGFHSPPWDVLREVDIALDCFPHNSGTTLVEHLYMGNPFVTLYARASVGTLGGAILTNLGLEDWVAKTEQNYIEIATQLAQDLDQLEHIRTGLRKKLQNSPAMDEEGFARRMGQAYRQMWTRYCEAHA</sequence>
<evidence type="ECO:0000313" key="12">
    <source>
        <dbReference type="Proteomes" id="UP000295391"/>
    </source>
</evidence>
<proteinExistence type="inferred from homology"/>
<feature type="repeat" description="TPR" evidence="8">
    <location>
        <begin position="230"/>
        <end position="263"/>
    </location>
</feature>
<evidence type="ECO:0000256" key="1">
    <source>
        <dbReference type="ARBA" id="ARBA00004922"/>
    </source>
</evidence>
<dbReference type="PROSITE" id="PS50005">
    <property type="entry name" value="TPR"/>
    <property type="match status" value="9"/>
</dbReference>
<feature type="region of interest" description="Disordered" evidence="9">
    <location>
        <begin position="1"/>
        <end position="26"/>
    </location>
</feature>
<keyword evidence="6" id="KW-0677">Repeat</keyword>
<keyword evidence="7 8" id="KW-0802">TPR repeat</keyword>
<dbReference type="Pfam" id="PF13844">
    <property type="entry name" value="Glyco_transf_41"/>
    <property type="match status" value="2"/>
</dbReference>
<evidence type="ECO:0000259" key="10">
    <source>
        <dbReference type="Pfam" id="PF13844"/>
    </source>
</evidence>
<dbReference type="PANTHER" id="PTHR44835">
    <property type="entry name" value="UDP-N-ACETYLGLUCOSAMINE--PEPTIDE N-ACETYLGLUCOSAMINYLTRANSFERASE SPINDLY-RELATED"/>
    <property type="match status" value="1"/>
</dbReference>
<evidence type="ECO:0000256" key="4">
    <source>
        <dbReference type="ARBA" id="ARBA00022676"/>
    </source>
</evidence>
<dbReference type="SMART" id="SM00028">
    <property type="entry name" value="TPR"/>
    <property type="match status" value="11"/>
</dbReference>
<comment type="similarity">
    <text evidence="2">Belongs to the glycosyltransferase 41 family. O-GlcNAc transferase subfamily.</text>
</comment>
<dbReference type="GO" id="GO:0097363">
    <property type="term" value="F:protein O-acetylglucosaminyltransferase activity"/>
    <property type="evidence" value="ECO:0007669"/>
    <property type="project" value="UniProtKB-EC"/>
</dbReference>
<evidence type="ECO:0000256" key="9">
    <source>
        <dbReference type="SAM" id="MobiDB-lite"/>
    </source>
</evidence>
<keyword evidence="4" id="KW-0328">Glycosyltransferase</keyword>
<keyword evidence="12" id="KW-1185">Reference proteome</keyword>
<dbReference type="PANTHER" id="PTHR44835:SF1">
    <property type="entry name" value="PROTEIN O-GLCNAC TRANSFERASE"/>
    <property type="match status" value="1"/>
</dbReference>
<organism evidence="11 12">
    <name type="scientific">Maritalea mobilis</name>
    <dbReference type="NCBI Taxonomy" id="483324"/>
    <lineage>
        <taxon>Bacteria</taxon>
        <taxon>Pseudomonadati</taxon>
        <taxon>Pseudomonadota</taxon>
        <taxon>Alphaproteobacteria</taxon>
        <taxon>Hyphomicrobiales</taxon>
        <taxon>Devosiaceae</taxon>
        <taxon>Maritalea</taxon>
    </lineage>
</organism>
<dbReference type="EC" id="2.4.1.255" evidence="3"/>
<feature type="repeat" description="TPR" evidence="8">
    <location>
        <begin position="162"/>
        <end position="195"/>
    </location>
</feature>
<evidence type="ECO:0000256" key="2">
    <source>
        <dbReference type="ARBA" id="ARBA00005386"/>
    </source>
</evidence>
<dbReference type="Pfam" id="PF13432">
    <property type="entry name" value="TPR_16"/>
    <property type="match status" value="2"/>
</dbReference>
<dbReference type="InterPro" id="IPR029489">
    <property type="entry name" value="OGT/SEC/SPY_C"/>
</dbReference>
<name>A0A4R6VKS0_9HYPH</name>
<dbReference type="Pfam" id="PF13424">
    <property type="entry name" value="TPR_12"/>
    <property type="match status" value="1"/>
</dbReference>
<dbReference type="Pfam" id="PF14559">
    <property type="entry name" value="TPR_19"/>
    <property type="match status" value="1"/>
</dbReference>
<dbReference type="Pfam" id="PF13181">
    <property type="entry name" value="TPR_8"/>
    <property type="match status" value="1"/>
</dbReference>
<keyword evidence="5 11" id="KW-0808">Transferase</keyword>
<evidence type="ECO:0000256" key="7">
    <source>
        <dbReference type="ARBA" id="ARBA00022803"/>
    </source>
</evidence>
<gene>
    <name evidence="11" type="ORF">ATL17_2086</name>
</gene>
<comment type="pathway">
    <text evidence="1">Protein modification; protein glycosylation.</text>
</comment>
<feature type="repeat" description="TPR" evidence="8">
    <location>
        <begin position="264"/>
        <end position="297"/>
    </location>
</feature>
<dbReference type="SUPFAM" id="SSF48452">
    <property type="entry name" value="TPR-like"/>
    <property type="match status" value="2"/>
</dbReference>
<feature type="domain" description="O-GlcNAc transferase C-terminal" evidence="10">
    <location>
        <begin position="445"/>
        <end position="589"/>
    </location>
</feature>
<feature type="repeat" description="TPR" evidence="8">
    <location>
        <begin position="60"/>
        <end position="93"/>
    </location>
</feature>
<dbReference type="InterPro" id="IPR019734">
    <property type="entry name" value="TPR_rpt"/>
</dbReference>
<feature type="repeat" description="TPR" evidence="8">
    <location>
        <begin position="298"/>
        <end position="331"/>
    </location>
</feature>
<dbReference type="EMBL" id="SNYR01000002">
    <property type="protein sequence ID" value="TDQ64075.1"/>
    <property type="molecule type" value="Genomic_DNA"/>
</dbReference>
<reference evidence="11 12" key="1">
    <citation type="submission" date="2019-03" db="EMBL/GenBank/DDBJ databases">
        <title>Genomic Encyclopedia of Type Strains, Phase III (KMG-III): the genomes of soil and plant-associated and newly described type strains.</title>
        <authorList>
            <person name="Whitman W."/>
        </authorList>
    </citation>
    <scope>NUCLEOTIDE SEQUENCE [LARGE SCALE GENOMIC DNA]</scope>
    <source>
        <strain evidence="11 12">CGMCC 1.7002</strain>
    </source>
</reference>
<dbReference type="PROSITE" id="PS50293">
    <property type="entry name" value="TPR_REGION"/>
    <property type="match status" value="2"/>
</dbReference>